<sequence>MKKTALLFLLLPLLFSCGTGNLKDPEFVKVENVTIQNASVQQSTVRLDLQFFNPNNKSASIKKADGSIWMAEDKMGDFLLDSTITIPANEFFSVPVYLHLDIKTLAKQALVAFMSDSVSFKIDGNARVGRKGFYKTYPFHYKGKQDLAPWLEGLKK</sequence>
<reference evidence="3" key="1">
    <citation type="journal article" date="2019" name="Int. J. Syst. Evol. Microbiol.">
        <title>The Global Catalogue of Microorganisms (GCM) 10K type strain sequencing project: providing services to taxonomists for standard genome sequencing and annotation.</title>
        <authorList>
            <consortium name="The Broad Institute Genomics Platform"/>
            <consortium name="The Broad Institute Genome Sequencing Center for Infectious Disease"/>
            <person name="Wu L."/>
            <person name="Ma J."/>
        </authorList>
    </citation>
    <scope>NUCLEOTIDE SEQUENCE [LARGE SCALE GENOMIC DNA]</scope>
    <source>
        <strain evidence="3">KCTC 23299</strain>
    </source>
</reference>
<gene>
    <name evidence="2" type="ORF">ACFS6H_18755</name>
</gene>
<dbReference type="EMBL" id="JBHUOZ010000003">
    <property type="protein sequence ID" value="MFD2921768.1"/>
    <property type="molecule type" value="Genomic_DNA"/>
</dbReference>
<evidence type="ECO:0000313" key="3">
    <source>
        <dbReference type="Proteomes" id="UP001597511"/>
    </source>
</evidence>
<protein>
    <recommendedName>
        <fullName evidence="4">Late embryogenesis abundant protein</fullName>
    </recommendedName>
</protein>
<feature type="signal peptide" evidence="1">
    <location>
        <begin position="1"/>
        <end position="22"/>
    </location>
</feature>
<evidence type="ECO:0000256" key="1">
    <source>
        <dbReference type="SAM" id="SignalP"/>
    </source>
</evidence>
<dbReference type="PROSITE" id="PS51257">
    <property type="entry name" value="PROKAR_LIPOPROTEIN"/>
    <property type="match status" value="1"/>
</dbReference>
<dbReference type="Gene3D" id="2.60.40.1820">
    <property type="match status" value="1"/>
</dbReference>
<evidence type="ECO:0008006" key="4">
    <source>
        <dbReference type="Google" id="ProtNLM"/>
    </source>
</evidence>
<evidence type="ECO:0000313" key="2">
    <source>
        <dbReference type="EMBL" id="MFD2921768.1"/>
    </source>
</evidence>
<keyword evidence="3" id="KW-1185">Reference proteome</keyword>
<keyword evidence="1" id="KW-0732">Signal</keyword>
<name>A0ABW6AC43_9BACT</name>
<proteinExistence type="predicted"/>
<organism evidence="2 3">
    <name type="scientific">Terrimonas rubra</name>
    <dbReference type="NCBI Taxonomy" id="1035890"/>
    <lineage>
        <taxon>Bacteria</taxon>
        <taxon>Pseudomonadati</taxon>
        <taxon>Bacteroidota</taxon>
        <taxon>Chitinophagia</taxon>
        <taxon>Chitinophagales</taxon>
        <taxon>Chitinophagaceae</taxon>
        <taxon>Terrimonas</taxon>
    </lineage>
</organism>
<dbReference type="SUPFAM" id="SSF117070">
    <property type="entry name" value="LEA14-like"/>
    <property type="match status" value="1"/>
</dbReference>
<dbReference type="Proteomes" id="UP001597511">
    <property type="component" value="Unassembled WGS sequence"/>
</dbReference>
<feature type="chain" id="PRO_5047070283" description="Late embryogenesis abundant protein" evidence="1">
    <location>
        <begin position="23"/>
        <end position="156"/>
    </location>
</feature>
<comment type="caution">
    <text evidence="2">The sequence shown here is derived from an EMBL/GenBank/DDBJ whole genome shotgun (WGS) entry which is preliminary data.</text>
</comment>
<accession>A0ABW6AC43</accession>
<dbReference type="RefSeq" id="WP_386102721.1">
    <property type="nucleotide sequence ID" value="NZ_JBHUOZ010000003.1"/>
</dbReference>